<reference evidence="1 2" key="1">
    <citation type="journal article" date="2024" name="Plant Biotechnol. J.">
        <title>Genome and CRISPR/Cas9 system of a widespread forest tree (Populus alba) in the world.</title>
        <authorList>
            <person name="Liu Y.J."/>
            <person name="Jiang P.F."/>
            <person name="Han X.M."/>
            <person name="Li X.Y."/>
            <person name="Wang H.M."/>
            <person name="Wang Y.J."/>
            <person name="Wang X.X."/>
            <person name="Zeng Q.Y."/>
        </authorList>
    </citation>
    <scope>NUCLEOTIDE SEQUENCE [LARGE SCALE GENOMIC DNA]</scope>
    <source>
        <strain evidence="2">cv. PAL-ZL1</strain>
    </source>
</reference>
<dbReference type="EMBL" id="RCHU02000013">
    <property type="protein sequence ID" value="KAL3573347.1"/>
    <property type="molecule type" value="Genomic_DNA"/>
</dbReference>
<sequence length="476" mass="53922">MSVLEKPSSISSSVRETDPLLKDLNEKKQGFRKNVVSLAAELKEARNRLASQEQSFAKETVTRQEAEKKAKTMELEISRLQGRLEEKNGQLQVTASTAEKYLTELDGLRPQLAATRATADASAASAQSVQLQCLALIKELDAKNSSLKEHEERVSRLGEQLDNLQKDLQARESSQRQLKDEVMRIEHDIMRAISQAGDNKDCELRKLLDEVSPKNFDKMNKFLVVKDEEIATLKDEIRVMSAHWKLKTKELESQLEKQRRADQELKKRVLKLEFCLQEARAQTRRLQRMGERRDKALKELREQIAAKQQAVSEGNNEKQNFWETSNFKIVVSLFWGASEAILACRDSLEYLYLVQSSQSRRAILTVEKILYPSHVDHMDLKLGRKHEKQIHLPSELSLHRMIVLATNDVTKMAQPINGCKLADMDAGGLRMGGVSNPELEAGLVDEFRTDGVLQKSEYEVVGTGNDGVPDEDDDVG</sequence>
<proteinExistence type="predicted"/>
<comment type="caution">
    <text evidence="1">The sequence shown here is derived from an EMBL/GenBank/DDBJ whole genome shotgun (WGS) entry which is preliminary data.</text>
</comment>
<evidence type="ECO:0000313" key="1">
    <source>
        <dbReference type="EMBL" id="KAL3573347.1"/>
    </source>
</evidence>
<protein>
    <submittedName>
        <fullName evidence="1">Uncharacterized protein</fullName>
    </submittedName>
</protein>
<dbReference type="Proteomes" id="UP000309997">
    <property type="component" value="Unassembled WGS sequence"/>
</dbReference>
<accession>A0ACC4B4I0</accession>
<organism evidence="1 2">
    <name type="scientific">Populus alba</name>
    <name type="common">White poplar</name>
    <dbReference type="NCBI Taxonomy" id="43335"/>
    <lineage>
        <taxon>Eukaryota</taxon>
        <taxon>Viridiplantae</taxon>
        <taxon>Streptophyta</taxon>
        <taxon>Embryophyta</taxon>
        <taxon>Tracheophyta</taxon>
        <taxon>Spermatophyta</taxon>
        <taxon>Magnoliopsida</taxon>
        <taxon>eudicotyledons</taxon>
        <taxon>Gunneridae</taxon>
        <taxon>Pentapetalae</taxon>
        <taxon>rosids</taxon>
        <taxon>fabids</taxon>
        <taxon>Malpighiales</taxon>
        <taxon>Salicaceae</taxon>
        <taxon>Saliceae</taxon>
        <taxon>Populus</taxon>
    </lineage>
</organism>
<gene>
    <name evidence="1" type="ORF">D5086_023960</name>
</gene>
<name>A0ACC4B4I0_POPAL</name>
<keyword evidence="2" id="KW-1185">Reference proteome</keyword>
<evidence type="ECO:0000313" key="2">
    <source>
        <dbReference type="Proteomes" id="UP000309997"/>
    </source>
</evidence>